<dbReference type="GO" id="GO:1901135">
    <property type="term" value="P:carbohydrate derivative metabolic process"/>
    <property type="evidence" value="ECO:0007669"/>
    <property type="project" value="InterPro"/>
</dbReference>
<dbReference type="AlphaFoldDB" id="A0A9D2GGA6"/>
<dbReference type="Pfam" id="PF01380">
    <property type="entry name" value="SIS"/>
    <property type="match status" value="1"/>
</dbReference>
<feature type="domain" description="SIS" evidence="5">
    <location>
        <begin position="127"/>
        <end position="267"/>
    </location>
</feature>
<proteinExistence type="predicted"/>
<evidence type="ECO:0000259" key="4">
    <source>
        <dbReference type="PROSITE" id="PS51071"/>
    </source>
</evidence>
<evidence type="ECO:0000259" key="5">
    <source>
        <dbReference type="PROSITE" id="PS51464"/>
    </source>
</evidence>
<protein>
    <submittedName>
        <fullName evidence="6">MurR/RpiR family transcriptional regulator</fullName>
    </submittedName>
</protein>
<dbReference type="GO" id="GO:0003700">
    <property type="term" value="F:DNA-binding transcription factor activity"/>
    <property type="evidence" value="ECO:0007669"/>
    <property type="project" value="InterPro"/>
</dbReference>
<accession>A0A9D2GGA6</accession>
<dbReference type="PANTHER" id="PTHR30514:SF1">
    <property type="entry name" value="HTH-TYPE TRANSCRIPTIONAL REGULATOR HEXR-RELATED"/>
    <property type="match status" value="1"/>
</dbReference>
<evidence type="ECO:0000313" key="7">
    <source>
        <dbReference type="Proteomes" id="UP000824101"/>
    </source>
</evidence>
<dbReference type="InterPro" id="IPR000281">
    <property type="entry name" value="HTH_RpiR"/>
</dbReference>
<dbReference type="SUPFAM" id="SSF46689">
    <property type="entry name" value="Homeodomain-like"/>
    <property type="match status" value="1"/>
</dbReference>
<dbReference type="InterPro" id="IPR046348">
    <property type="entry name" value="SIS_dom_sf"/>
</dbReference>
<dbReference type="InterPro" id="IPR001347">
    <property type="entry name" value="SIS_dom"/>
</dbReference>
<reference evidence="6" key="1">
    <citation type="journal article" date="2021" name="PeerJ">
        <title>Extensive microbial diversity within the chicken gut microbiome revealed by metagenomics and culture.</title>
        <authorList>
            <person name="Gilroy R."/>
            <person name="Ravi A."/>
            <person name="Getino M."/>
            <person name="Pursley I."/>
            <person name="Horton D.L."/>
            <person name="Alikhan N.F."/>
            <person name="Baker D."/>
            <person name="Gharbi K."/>
            <person name="Hall N."/>
            <person name="Watson M."/>
            <person name="Adriaenssens E.M."/>
            <person name="Foster-Nyarko E."/>
            <person name="Jarju S."/>
            <person name="Secka A."/>
            <person name="Antonio M."/>
            <person name="Oren A."/>
            <person name="Chaudhuri R.R."/>
            <person name="La Ragione R."/>
            <person name="Hildebrand F."/>
            <person name="Pallen M.J."/>
        </authorList>
    </citation>
    <scope>NUCLEOTIDE SEQUENCE</scope>
    <source>
        <strain evidence="6">ChiBcec1-1093</strain>
    </source>
</reference>
<evidence type="ECO:0000256" key="1">
    <source>
        <dbReference type="ARBA" id="ARBA00023015"/>
    </source>
</evidence>
<dbReference type="InterPro" id="IPR035472">
    <property type="entry name" value="RpiR-like_SIS"/>
</dbReference>
<dbReference type="Proteomes" id="UP000824101">
    <property type="component" value="Unassembled WGS sequence"/>
</dbReference>
<dbReference type="Pfam" id="PF01418">
    <property type="entry name" value="HTH_6"/>
    <property type="match status" value="1"/>
</dbReference>
<feature type="domain" description="HTH rpiR-type" evidence="4">
    <location>
        <begin position="2"/>
        <end position="78"/>
    </location>
</feature>
<dbReference type="PROSITE" id="PS51071">
    <property type="entry name" value="HTH_RPIR"/>
    <property type="match status" value="1"/>
</dbReference>
<dbReference type="EMBL" id="DXBC01000074">
    <property type="protein sequence ID" value="HIZ79124.1"/>
    <property type="molecule type" value="Genomic_DNA"/>
</dbReference>
<reference evidence="6" key="2">
    <citation type="submission" date="2021-04" db="EMBL/GenBank/DDBJ databases">
        <authorList>
            <person name="Gilroy R."/>
        </authorList>
    </citation>
    <scope>NUCLEOTIDE SEQUENCE</scope>
    <source>
        <strain evidence="6">ChiBcec1-1093</strain>
    </source>
</reference>
<gene>
    <name evidence="6" type="ORF">IAA17_04990</name>
</gene>
<name>A0A9D2GGA6_9FIRM</name>
<dbReference type="SUPFAM" id="SSF53697">
    <property type="entry name" value="SIS domain"/>
    <property type="match status" value="1"/>
</dbReference>
<evidence type="ECO:0000256" key="3">
    <source>
        <dbReference type="ARBA" id="ARBA00023163"/>
    </source>
</evidence>
<dbReference type="GO" id="GO:0097367">
    <property type="term" value="F:carbohydrate derivative binding"/>
    <property type="evidence" value="ECO:0007669"/>
    <property type="project" value="InterPro"/>
</dbReference>
<dbReference type="Gene3D" id="1.10.10.10">
    <property type="entry name" value="Winged helix-like DNA-binding domain superfamily/Winged helix DNA-binding domain"/>
    <property type="match status" value="1"/>
</dbReference>
<keyword evidence="1" id="KW-0805">Transcription regulation</keyword>
<dbReference type="CDD" id="cd05013">
    <property type="entry name" value="SIS_RpiR"/>
    <property type="match status" value="1"/>
</dbReference>
<dbReference type="InterPro" id="IPR047640">
    <property type="entry name" value="RpiR-like"/>
</dbReference>
<organism evidence="6 7">
    <name type="scientific">Candidatus Lachnoclostridium stercorigallinarum</name>
    <dbReference type="NCBI Taxonomy" id="2838634"/>
    <lineage>
        <taxon>Bacteria</taxon>
        <taxon>Bacillati</taxon>
        <taxon>Bacillota</taxon>
        <taxon>Clostridia</taxon>
        <taxon>Lachnospirales</taxon>
        <taxon>Lachnospiraceae</taxon>
    </lineage>
</organism>
<dbReference type="InterPro" id="IPR036388">
    <property type="entry name" value="WH-like_DNA-bd_sf"/>
</dbReference>
<dbReference type="Gene3D" id="3.40.50.10490">
    <property type="entry name" value="Glucose-6-phosphate isomerase like protein, domain 1"/>
    <property type="match status" value="1"/>
</dbReference>
<comment type="caution">
    <text evidence="6">The sequence shown here is derived from an EMBL/GenBank/DDBJ whole genome shotgun (WGS) entry which is preliminary data.</text>
</comment>
<sequence length="288" mass="32715">MDHIMLKIRERYHQMSKGDKKISDFVLENQDRILGMTAADIAQASGVSPASVIRYVKKMGTDGLDGFKLELAAVREKPENRGEWRMADPILSDEDDLNTICSKLQARTESAFRDFFYQLDKEALEQAVEAVKKARKIYLLGLGASYAAAYDLFHKLRRAGFDASCYQDLNMVTEFFNYIDQRDAVLAFSYSGQSKEILYSCEKALEKNAKVIAVTRKADSPLRKLADICLCVPDLEDVRRVGAFESLQTSLMMGCLIYLGAIREDFKRIEIELVKTRKMVEGLKKKTE</sequence>
<dbReference type="PANTHER" id="PTHR30514">
    <property type="entry name" value="GLUCOKINASE"/>
    <property type="match status" value="1"/>
</dbReference>
<keyword evidence="3" id="KW-0804">Transcription</keyword>
<evidence type="ECO:0000256" key="2">
    <source>
        <dbReference type="ARBA" id="ARBA00023125"/>
    </source>
</evidence>
<dbReference type="GO" id="GO:0003677">
    <property type="term" value="F:DNA binding"/>
    <property type="evidence" value="ECO:0007669"/>
    <property type="project" value="UniProtKB-KW"/>
</dbReference>
<dbReference type="PROSITE" id="PS51464">
    <property type="entry name" value="SIS"/>
    <property type="match status" value="1"/>
</dbReference>
<dbReference type="InterPro" id="IPR009057">
    <property type="entry name" value="Homeodomain-like_sf"/>
</dbReference>
<keyword evidence="2" id="KW-0238">DNA-binding</keyword>
<evidence type="ECO:0000313" key="6">
    <source>
        <dbReference type="EMBL" id="HIZ79124.1"/>
    </source>
</evidence>